<name>A0A8H3QWJ3_9GLOM</name>
<gene>
    <name evidence="1" type="ORF">RCL2_002082900</name>
</gene>
<comment type="caution">
    <text evidence="1">The sequence shown here is derived from an EMBL/GenBank/DDBJ whole genome shotgun (WGS) entry which is preliminary data.</text>
</comment>
<sequence length="82" mass="10252">MRKYYKRKEYVNPRPFNISSNHQEQKSIYIQLSNKDTSYKDLHIIDYFMLSEIFKNNCWVYSYYYWYSRKSILKLSLLLKKS</sequence>
<dbReference type="Proteomes" id="UP000615446">
    <property type="component" value="Unassembled WGS sequence"/>
</dbReference>
<organism evidence="1 2">
    <name type="scientific">Rhizophagus clarus</name>
    <dbReference type="NCBI Taxonomy" id="94130"/>
    <lineage>
        <taxon>Eukaryota</taxon>
        <taxon>Fungi</taxon>
        <taxon>Fungi incertae sedis</taxon>
        <taxon>Mucoromycota</taxon>
        <taxon>Glomeromycotina</taxon>
        <taxon>Glomeromycetes</taxon>
        <taxon>Glomerales</taxon>
        <taxon>Glomeraceae</taxon>
        <taxon>Rhizophagus</taxon>
    </lineage>
</organism>
<protein>
    <submittedName>
        <fullName evidence="1">Uncharacterized protein</fullName>
    </submittedName>
</protein>
<reference evidence="1" key="1">
    <citation type="submission" date="2019-10" db="EMBL/GenBank/DDBJ databases">
        <title>Conservation and host-specific expression of non-tandemly repeated heterogenous ribosome RNA gene in arbuscular mycorrhizal fungi.</title>
        <authorList>
            <person name="Maeda T."/>
            <person name="Kobayashi Y."/>
            <person name="Nakagawa T."/>
            <person name="Ezawa T."/>
            <person name="Yamaguchi K."/>
            <person name="Bino T."/>
            <person name="Nishimoto Y."/>
            <person name="Shigenobu S."/>
            <person name="Kawaguchi M."/>
        </authorList>
    </citation>
    <scope>NUCLEOTIDE SEQUENCE</scope>
    <source>
        <strain evidence="1">HR1</strain>
    </source>
</reference>
<evidence type="ECO:0000313" key="1">
    <source>
        <dbReference type="EMBL" id="GES94087.1"/>
    </source>
</evidence>
<proteinExistence type="predicted"/>
<evidence type="ECO:0000313" key="2">
    <source>
        <dbReference type="Proteomes" id="UP000615446"/>
    </source>
</evidence>
<accession>A0A8H3QWJ3</accession>
<dbReference type="AlphaFoldDB" id="A0A8H3QWJ3"/>
<dbReference type="EMBL" id="BLAL01000229">
    <property type="protein sequence ID" value="GES94087.1"/>
    <property type="molecule type" value="Genomic_DNA"/>
</dbReference>